<accession>A0A4P9WU34</accession>
<dbReference type="InterPro" id="IPR012340">
    <property type="entry name" value="NA-bd_OB-fold"/>
</dbReference>
<dbReference type="SUPFAM" id="SSF81872">
    <property type="entry name" value="BRCA2 helical domain"/>
    <property type="match status" value="1"/>
</dbReference>
<dbReference type="InterPro" id="IPR015525">
    <property type="entry name" value="BRCA2"/>
</dbReference>
<dbReference type="Gene3D" id="2.40.50.140">
    <property type="entry name" value="Nucleic acid-binding proteins"/>
    <property type="match status" value="1"/>
</dbReference>
<dbReference type="PANTHER" id="PTHR11289">
    <property type="entry name" value="BREAST CANCER TYPE 2 SUSCEPTIBILITY PROTEIN BRCA2"/>
    <property type="match status" value="1"/>
</dbReference>
<dbReference type="EMBL" id="ML011025">
    <property type="protein sequence ID" value="RKO95733.1"/>
    <property type="molecule type" value="Genomic_DNA"/>
</dbReference>
<dbReference type="Proteomes" id="UP000268535">
    <property type="component" value="Unassembled WGS sequence"/>
</dbReference>
<reference evidence="3" key="1">
    <citation type="journal article" date="2018" name="Nat. Microbiol.">
        <title>Leveraging single-cell genomics to expand the fungal tree of life.</title>
        <authorList>
            <person name="Ahrendt S.R."/>
            <person name="Quandt C.A."/>
            <person name="Ciobanu D."/>
            <person name="Clum A."/>
            <person name="Salamov A."/>
            <person name="Andreopoulos B."/>
            <person name="Cheng J.F."/>
            <person name="Woyke T."/>
            <person name="Pelin A."/>
            <person name="Henrissat B."/>
            <person name="Reynolds N.K."/>
            <person name="Benny G.L."/>
            <person name="Smith M.E."/>
            <person name="James T.Y."/>
            <person name="Grigoriev I.V."/>
        </authorList>
    </citation>
    <scope>NUCLEOTIDE SEQUENCE [LARGE SCALE GENOMIC DNA]</scope>
    <source>
        <strain evidence="3">ATCC 52028</strain>
    </source>
</reference>
<dbReference type="GO" id="GO:0000724">
    <property type="term" value="P:double-strand break repair via homologous recombination"/>
    <property type="evidence" value="ECO:0007669"/>
    <property type="project" value="InterPro"/>
</dbReference>
<feature type="non-terminal residue" evidence="2">
    <location>
        <position position="187"/>
    </location>
</feature>
<dbReference type="SUPFAM" id="SSF50249">
    <property type="entry name" value="Nucleic acid-binding proteins"/>
    <property type="match status" value="1"/>
</dbReference>
<dbReference type="Pfam" id="PF09103">
    <property type="entry name" value="BRCA-2_OB1"/>
    <property type="match status" value="1"/>
</dbReference>
<dbReference type="AlphaFoldDB" id="A0A4P9WU34"/>
<feature type="domain" description="BRCA2 OB1" evidence="1">
    <location>
        <begin position="113"/>
        <end position="187"/>
    </location>
</feature>
<name>A0A4P9WU34_9FUNG</name>
<organism evidence="2 3">
    <name type="scientific">Caulochytrium protostelioides</name>
    <dbReference type="NCBI Taxonomy" id="1555241"/>
    <lineage>
        <taxon>Eukaryota</taxon>
        <taxon>Fungi</taxon>
        <taxon>Fungi incertae sedis</taxon>
        <taxon>Chytridiomycota</taxon>
        <taxon>Chytridiomycota incertae sedis</taxon>
        <taxon>Chytridiomycetes</taxon>
        <taxon>Caulochytriales</taxon>
        <taxon>Caulochytriaceae</taxon>
        <taxon>Caulochytrium</taxon>
    </lineage>
</organism>
<gene>
    <name evidence="2" type="ORF">CAUPRSCDRAFT_8910</name>
</gene>
<dbReference type="InterPro" id="IPR015187">
    <property type="entry name" value="BRCA2_OB_1"/>
</dbReference>
<sequence length="187" mass="21253">MHSTGPYDVSRFTWLQFPSEDSPRLRSATIYAAHDRAFHGVEDARKGLLELGASENLADMAWICNHWTLILWKLCGTLARGMVSVDPPFAAYEEVFRQLRLRYQREMELTQRPALRLVLERDNVPNRFMVLVVLRTPSPSALQTLREGCHVVLSDGWYCVQAVMDTALTDCLRSGRIRIGTKLAMSG</sequence>
<evidence type="ECO:0000313" key="2">
    <source>
        <dbReference type="EMBL" id="RKO95733.1"/>
    </source>
</evidence>
<evidence type="ECO:0000313" key="3">
    <source>
        <dbReference type="Proteomes" id="UP000268535"/>
    </source>
</evidence>
<dbReference type="PANTHER" id="PTHR11289:SF0">
    <property type="entry name" value="BREAST CANCER TYPE 2 SUSCEPTIBILITY PROTEIN"/>
    <property type="match status" value="1"/>
</dbReference>
<protein>
    <recommendedName>
        <fullName evidence="1">BRCA2 OB1 domain-containing protein</fullName>
    </recommendedName>
</protein>
<proteinExistence type="predicted"/>
<evidence type="ECO:0000259" key="1">
    <source>
        <dbReference type="Pfam" id="PF09103"/>
    </source>
</evidence>
<dbReference type="GO" id="GO:0006355">
    <property type="term" value="P:regulation of DNA-templated transcription"/>
    <property type="evidence" value="ECO:0007669"/>
    <property type="project" value="TreeGrafter"/>
</dbReference>
<dbReference type="InterPro" id="IPR036315">
    <property type="entry name" value="BRCA2_hlx_sf"/>
</dbReference>